<name>A0A657IX26_9MICC</name>
<dbReference type="AlphaFoldDB" id="A0A657IX26"/>
<dbReference type="EMBL" id="LWGZ01000337">
    <property type="protein sequence ID" value="OAX63427.1"/>
    <property type="molecule type" value="Genomic_DNA"/>
</dbReference>
<sequence length="70" mass="7167">MQVHDDGQGGADAARGSGISGLDERAQALGGSVTVDSPVGGPTVLRLWLPLVAERPGHSLPWGAPRVTRI</sequence>
<protein>
    <submittedName>
        <fullName evidence="2">Uncharacterized protein</fullName>
    </submittedName>
</protein>
<feature type="region of interest" description="Disordered" evidence="1">
    <location>
        <begin position="1"/>
        <end position="25"/>
    </location>
</feature>
<evidence type="ECO:0000313" key="3">
    <source>
        <dbReference type="Proteomes" id="UP000092021"/>
    </source>
</evidence>
<dbReference type="InterPro" id="IPR036890">
    <property type="entry name" value="HATPase_C_sf"/>
</dbReference>
<proteinExistence type="predicted"/>
<dbReference type="Proteomes" id="UP000092021">
    <property type="component" value="Unassembled WGS sequence"/>
</dbReference>
<evidence type="ECO:0000313" key="2">
    <source>
        <dbReference type="EMBL" id="OAX63427.1"/>
    </source>
</evidence>
<accession>A0A657IX26</accession>
<gene>
    <name evidence="2" type="ORF">A5N15_03845</name>
</gene>
<dbReference type="SUPFAM" id="SSF55874">
    <property type="entry name" value="ATPase domain of HSP90 chaperone/DNA topoisomerase II/histidine kinase"/>
    <property type="match status" value="1"/>
</dbReference>
<reference evidence="2 3" key="1">
    <citation type="submission" date="2016-04" db="EMBL/GenBank/DDBJ databases">
        <title>Identification of putative biosynthetic pathways for the production of bioactive secondary metabolites by the marine actinomycete Kocuria kristinae RUTW2-3.</title>
        <authorList>
            <person name="Waterworth S.C."/>
            <person name="Walmsley T.A."/>
            <person name="Matongo T."/>
            <person name="Davies-Coleman M.T."/>
            <person name="Dorrington R.A."/>
        </authorList>
    </citation>
    <scope>NUCLEOTIDE SEQUENCE [LARGE SCALE GENOMIC DNA]</scope>
    <source>
        <strain evidence="2 3">RUTW4-5</strain>
    </source>
</reference>
<dbReference type="Gene3D" id="3.30.565.10">
    <property type="entry name" value="Histidine kinase-like ATPase, C-terminal domain"/>
    <property type="match status" value="1"/>
</dbReference>
<comment type="caution">
    <text evidence="2">The sequence shown here is derived from an EMBL/GenBank/DDBJ whole genome shotgun (WGS) entry which is preliminary data.</text>
</comment>
<evidence type="ECO:0000256" key="1">
    <source>
        <dbReference type="SAM" id="MobiDB-lite"/>
    </source>
</evidence>
<organism evidence="2 3">
    <name type="scientific">Rothia kristinae</name>
    <dbReference type="NCBI Taxonomy" id="37923"/>
    <lineage>
        <taxon>Bacteria</taxon>
        <taxon>Bacillati</taxon>
        <taxon>Actinomycetota</taxon>
        <taxon>Actinomycetes</taxon>
        <taxon>Micrococcales</taxon>
        <taxon>Micrococcaceae</taxon>
        <taxon>Rothia</taxon>
    </lineage>
</organism>